<dbReference type="AlphaFoldDB" id="A0A9D5M1G7"/>
<dbReference type="InterPro" id="IPR051465">
    <property type="entry name" value="Cell_Envelope_Struct_Comp"/>
</dbReference>
<organism evidence="4 5">
    <name type="scientific">Ructibacterium gallinarum</name>
    <dbReference type="NCBI Taxonomy" id="2779355"/>
    <lineage>
        <taxon>Bacteria</taxon>
        <taxon>Bacillati</taxon>
        <taxon>Bacillota</taxon>
        <taxon>Clostridia</taxon>
        <taxon>Eubacteriales</taxon>
        <taxon>Oscillospiraceae</taxon>
        <taxon>Ructibacterium</taxon>
    </lineage>
</organism>
<feature type="domain" description="SLH" evidence="3">
    <location>
        <begin position="511"/>
        <end position="571"/>
    </location>
</feature>
<dbReference type="PROSITE" id="PS51272">
    <property type="entry name" value="SLH"/>
    <property type="match status" value="3"/>
</dbReference>
<name>A0A9D5M1G7_9FIRM</name>
<evidence type="ECO:0000313" key="5">
    <source>
        <dbReference type="Proteomes" id="UP000806542"/>
    </source>
</evidence>
<feature type="domain" description="SLH" evidence="3">
    <location>
        <begin position="385"/>
        <end position="448"/>
    </location>
</feature>
<keyword evidence="2" id="KW-0732">Signal</keyword>
<feature type="chain" id="PRO_5039621917" evidence="2">
    <location>
        <begin position="23"/>
        <end position="571"/>
    </location>
</feature>
<evidence type="ECO:0000259" key="3">
    <source>
        <dbReference type="PROSITE" id="PS51272"/>
    </source>
</evidence>
<comment type="caution">
    <text evidence="4">The sequence shown here is derived from an EMBL/GenBank/DDBJ whole genome shotgun (WGS) entry which is preliminary data.</text>
</comment>
<proteinExistence type="predicted"/>
<dbReference type="PANTHER" id="PTHR43308:SF1">
    <property type="entry name" value="OUTER MEMBRANE PROTEIN ALPHA"/>
    <property type="match status" value="1"/>
</dbReference>
<sequence length="571" mass="63193">MSKIKKVVAVISSIMLTSGVCVCVYGNGQAEPSISNTITVSQDGMVQIDIPETENKFGKIVYVFEPGTDLSGGLSAENLNKAIKMELVSGNSFSFMLDSNAPYGIYKVVFSEEGVNNIALFSYTEPGIEAAAVEALKMANEQNISGILEQYNNYAYLIDIPADESKKEEVSKIMFNVIRENEISSSYDIELNYNTSLAIYELRTSDALETENILRRNVQDWGWDILSNTDYTDYISENSERFASLRNGTSLVSLEDVRGTLDVAIALTGFDNALRSEKISKLQEYNHIFNLDFSGKFTNANMVTLNRELDGHSVETVEDVKKLFSAAVDKSVAVKDPVVYPGGGSSAGGGGGAGIIGGINNSFDIETTDDNVIDADTIEELVGKDSIKFLDISDFEWAKKEIEYLAYNNIMTGDGNGMFRPNEAITREEFVKILVSAFSLKAQNKEVSFLDVNHDAWYYESLAIATNKNIINGITEEYFGVGEEITRQDAAVILYRLIENEGYVLTYMRENIQFDDNNNISQYALFAVDSLYRAGIVNGVDNNKFMPNGFMNRAEAAKMLYGALEHLLLIK</sequence>
<protein>
    <submittedName>
        <fullName evidence="4">S-layer homology domain-containing protein</fullName>
    </submittedName>
</protein>
<feature type="signal peptide" evidence="2">
    <location>
        <begin position="1"/>
        <end position="22"/>
    </location>
</feature>
<dbReference type="Pfam" id="PF00395">
    <property type="entry name" value="SLH"/>
    <property type="match status" value="3"/>
</dbReference>
<evidence type="ECO:0000256" key="1">
    <source>
        <dbReference type="ARBA" id="ARBA00022737"/>
    </source>
</evidence>
<reference evidence="4" key="1">
    <citation type="submission" date="2020-10" db="EMBL/GenBank/DDBJ databases">
        <title>ChiBAC.</title>
        <authorList>
            <person name="Zenner C."/>
            <person name="Hitch T.C.A."/>
            <person name="Clavel T."/>
        </authorList>
    </citation>
    <scope>NUCLEOTIDE SEQUENCE</scope>
    <source>
        <strain evidence="4">DSM 107454</strain>
    </source>
</reference>
<dbReference type="Proteomes" id="UP000806542">
    <property type="component" value="Unassembled WGS sequence"/>
</dbReference>
<evidence type="ECO:0000256" key="2">
    <source>
        <dbReference type="SAM" id="SignalP"/>
    </source>
</evidence>
<accession>A0A9D5M1G7</accession>
<gene>
    <name evidence="4" type="ORF">INF28_10465</name>
</gene>
<dbReference type="EMBL" id="JADCKB010000025">
    <property type="protein sequence ID" value="MBE5040882.1"/>
    <property type="molecule type" value="Genomic_DNA"/>
</dbReference>
<evidence type="ECO:0000313" key="4">
    <source>
        <dbReference type="EMBL" id="MBE5040882.1"/>
    </source>
</evidence>
<dbReference type="InterPro" id="IPR001119">
    <property type="entry name" value="SLH_dom"/>
</dbReference>
<keyword evidence="1" id="KW-0677">Repeat</keyword>
<feature type="domain" description="SLH" evidence="3">
    <location>
        <begin position="449"/>
        <end position="508"/>
    </location>
</feature>
<keyword evidence="5" id="KW-1185">Reference proteome</keyword>
<dbReference type="PANTHER" id="PTHR43308">
    <property type="entry name" value="OUTER MEMBRANE PROTEIN ALPHA-RELATED"/>
    <property type="match status" value="1"/>
</dbReference>
<dbReference type="RefSeq" id="WP_226393423.1">
    <property type="nucleotide sequence ID" value="NZ_JADCKB010000025.1"/>
</dbReference>